<evidence type="ECO:0000256" key="3">
    <source>
        <dbReference type="ARBA" id="ARBA00010703"/>
    </source>
</evidence>
<dbReference type="PANTHER" id="PTHR46529:SF1">
    <property type="entry name" value="TRNA WYBUTOSINE-SYNTHESIZING PROTEIN 4"/>
    <property type="match status" value="1"/>
</dbReference>
<dbReference type="PROSITE" id="PS51184">
    <property type="entry name" value="JMJC"/>
    <property type="match status" value="1"/>
</dbReference>
<dbReference type="PANTHER" id="PTHR46529">
    <property type="entry name" value="TRNA WYBUTOSINE-SYNTHESIZING PROTEIN 4"/>
    <property type="match status" value="1"/>
</dbReference>
<evidence type="ECO:0000256" key="6">
    <source>
        <dbReference type="ARBA" id="ARBA00018045"/>
    </source>
</evidence>
<evidence type="ECO:0000256" key="11">
    <source>
        <dbReference type="ARBA" id="ARBA00025588"/>
    </source>
</evidence>
<dbReference type="GO" id="GO:0031591">
    <property type="term" value="P:wybutosine biosynthetic process"/>
    <property type="evidence" value="ECO:0007669"/>
    <property type="project" value="TreeGrafter"/>
</dbReference>
<dbReference type="FunFam" id="3.40.50.150:FF:000383">
    <property type="entry name" value="Leucine carboxyl methyltransferase 2"/>
    <property type="match status" value="1"/>
</dbReference>
<proteinExistence type="inferred from homology"/>
<accession>A0A5N7DR28</accession>
<dbReference type="SUPFAM" id="SSF51197">
    <property type="entry name" value="Clavaminate synthase-like"/>
    <property type="match status" value="1"/>
</dbReference>
<evidence type="ECO:0000256" key="8">
    <source>
        <dbReference type="ARBA" id="ARBA00022679"/>
    </source>
</evidence>
<evidence type="ECO:0000256" key="14">
    <source>
        <dbReference type="ARBA" id="ARBA00030847"/>
    </source>
</evidence>
<evidence type="ECO:0000256" key="16">
    <source>
        <dbReference type="SAM" id="MobiDB-lite"/>
    </source>
</evidence>
<sequence>MQLPSPQSREGHCTMGPTKKPAMAGVNSKAEREADLVMGTNNSSIVSKRSVEMLYYPKPHFFRYFVKKPQRRSPLINREYWLRMHAVAETVRKFMREPSDKPKFVLNLGCGFDSLPYMLLSVDNDLCRDTTFVDIDYAKLMVNKKTAIRQTNEITQLLEDVEFLPDESALQIRSKHYVAIGCDLKNLTKLDDVLRAEVLPSECAVLFLAEVSLTYMDVKSANAVVSWASRLNNDAQFCILEQFCPDGPDHPFTSTMMKHYKKLGAPLYSIHEYPSLNEQEQRFKDAGWKHAHARSLWDLWSDDEFVDSSLRASLDAIEPFDEWEEFALFESHYFLLHASTRPQVSDNATETVTRLDPQTDKSGHFRLLAKCPPGSGQRRFGAVLPDSDKAVGHHSGLGRQTRSSSTELYTRAEDITKTHEFPPGDIPARMCHTVTGLSNQDCLLVGGRASPASGFKDCWVRQGNQWRSTQSLPIPRFRHNAVKVTLDSEYVLIYGGKTSDGTTLNTWLAWSSKQQGWQQVETNETNTKARFGACLGNIDDTSGVLFGGIGAEGNILGDFFTWKLHQRSDGSLFMELTDHTEDLQRTSSLFNQIHRFGATVNQTAWGLVIVGGIVPREIITHDKEIMLLDPTELTRCIANGWPSNHTVISALGLGKRLDGPRPLLVGHVSCAIDPKEVLILGGGAVCFPFGTYWNEGTWLLQDVNSTSENGWTLVPEPVKPDKSLSEKATPKPLAQPQNEPYSAAEVITPIPRVCVQNSAQFQEILAEGRPVIIEGSDIGPCTELWTKEYLIRAVGGDHKIIVHEAQSEHMSFQTKNFSYTTKTFGTFMDEVYAGDRQYLRSISAEQPTKLPANLAADFPSLSHDFYLPESLSVVTDNTHSSPLRISGPVTLWLHYDVMANVLCQIRGEKKLILFPPSDVQYLHVPPGASSSTISIFQSNGSVASIPHTSPQEAVLKRGDILFIPPLWLHTASPTGDVSVAVNVFFRNLSKGYAAGRDVYGNRDLQAYEKARNDIQKMAKSFDGLPSDMARFYLLRLAQELKDKAEK</sequence>
<dbReference type="SUPFAM" id="SSF53335">
    <property type="entry name" value="S-adenosyl-L-methionine-dependent methyltransferases"/>
    <property type="match status" value="1"/>
</dbReference>
<evidence type="ECO:0000256" key="10">
    <source>
        <dbReference type="ARBA" id="ARBA00022694"/>
    </source>
</evidence>
<evidence type="ECO:0000256" key="9">
    <source>
        <dbReference type="ARBA" id="ARBA00022691"/>
    </source>
</evidence>
<dbReference type="EMBL" id="ML736745">
    <property type="protein sequence ID" value="KAE8407958.1"/>
    <property type="molecule type" value="Genomic_DNA"/>
</dbReference>
<comment type="catalytic activity">
    <reaction evidence="1">
        <text>7-[(3S)-3-amino-3-carboxypropyl]wyosine(37) in tRNA(Phe) + S-adenosyl-L-methionine = 7-[(3S)-(3-amino-3-methoxycarbonyl)propyl]wyosine(37) in tRNA(Phe) + S-adenosyl-L-homocysteine</text>
        <dbReference type="Rhea" id="RHEA:36903"/>
        <dbReference type="Rhea" id="RHEA-COMP:10379"/>
        <dbReference type="Rhea" id="RHEA-COMP:11844"/>
        <dbReference type="ChEBI" id="CHEBI:57856"/>
        <dbReference type="ChEBI" id="CHEBI:59789"/>
        <dbReference type="ChEBI" id="CHEBI:73543"/>
        <dbReference type="ChEBI" id="CHEBI:74275"/>
        <dbReference type="EC" id="2.1.1.290"/>
    </reaction>
</comment>
<gene>
    <name evidence="17" type="ORF">BDV37DRAFT_239513</name>
</gene>
<dbReference type="FunFam" id="2.120.10.80:FF:000133">
    <property type="entry name" value="Leucine carboxyl methyltransferase 2"/>
    <property type="match status" value="1"/>
</dbReference>
<evidence type="ECO:0000256" key="1">
    <source>
        <dbReference type="ARBA" id="ARBA00001806"/>
    </source>
</evidence>
<dbReference type="EC" id="2.1.1.290" evidence="5"/>
<dbReference type="InterPro" id="IPR007213">
    <property type="entry name" value="Ppm1/Ppm2/Tcmp"/>
</dbReference>
<dbReference type="Pfam" id="PF13621">
    <property type="entry name" value="Cupin_8"/>
    <property type="match status" value="1"/>
</dbReference>
<dbReference type="Pfam" id="PF13418">
    <property type="entry name" value="Beta-prop_TYW4"/>
    <property type="match status" value="1"/>
</dbReference>
<comment type="similarity">
    <text evidence="3">Belongs to the methyltransferase superfamily. LCMT family.</text>
</comment>
<feature type="region of interest" description="Disordered" evidence="16">
    <location>
        <begin position="714"/>
        <end position="740"/>
    </location>
</feature>
<comment type="catalytic activity">
    <reaction evidence="15">
        <text>7-[(3S)-(3-amino-3-methoxycarbonyl)propyl]wyosine(37) in tRNA(Phe) + S-adenosyl-L-methionine + CO2 = wybutosine(37) in tRNA(Phe) + S-adenosyl-L-homocysteine + 2 H(+)</text>
        <dbReference type="Rhea" id="RHEA:37119"/>
        <dbReference type="Rhea" id="RHEA-COMP:11844"/>
        <dbReference type="Rhea" id="RHEA-COMP:11847"/>
        <dbReference type="ChEBI" id="CHEBI:15378"/>
        <dbReference type="ChEBI" id="CHEBI:16526"/>
        <dbReference type="ChEBI" id="CHEBI:57856"/>
        <dbReference type="ChEBI" id="CHEBI:59789"/>
        <dbReference type="ChEBI" id="CHEBI:73544"/>
        <dbReference type="ChEBI" id="CHEBI:74275"/>
        <dbReference type="EC" id="2.3.1.231"/>
    </reaction>
</comment>
<accession>A0A5N6I1Q9</accession>
<dbReference type="SUPFAM" id="SSF117281">
    <property type="entry name" value="Kelch motif"/>
    <property type="match status" value="1"/>
</dbReference>
<dbReference type="FunFam" id="2.60.120.650:FF:000043">
    <property type="entry name" value="tRNA wybutosine-synthesizing protein 4"/>
    <property type="match status" value="1"/>
</dbReference>
<evidence type="ECO:0000256" key="4">
    <source>
        <dbReference type="ARBA" id="ARBA00012155"/>
    </source>
</evidence>
<dbReference type="OrthoDB" id="47172at2759"/>
<keyword evidence="10" id="KW-0819">tRNA processing</keyword>
<dbReference type="InterPro" id="IPR041667">
    <property type="entry name" value="Cupin_8"/>
</dbReference>
<dbReference type="SMART" id="SM00558">
    <property type="entry name" value="JmjC"/>
    <property type="match status" value="1"/>
</dbReference>
<evidence type="ECO:0000256" key="5">
    <source>
        <dbReference type="ARBA" id="ARBA00012779"/>
    </source>
</evidence>
<dbReference type="Gene3D" id="6.10.140.1470">
    <property type="match status" value="1"/>
</dbReference>
<keyword evidence="18" id="KW-1185">Reference proteome</keyword>
<reference evidence="17 18" key="1">
    <citation type="submission" date="2019-04" db="EMBL/GenBank/DDBJ databases">
        <authorList>
            <consortium name="DOE Joint Genome Institute"/>
            <person name="Mondo S."/>
            <person name="Kjaerbolling I."/>
            <person name="Vesth T."/>
            <person name="Frisvad J.C."/>
            <person name="Nybo J.L."/>
            <person name="Theobald S."/>
            <person name="Kildgaard S."/>
            <person name="Isbrandt T."/>
            <person name="Kuo A."/>
            <person name="Sato A."/>
            <person name="Lyhne E.K."/>
            <person name="Kogle M.E."/>
            <person name="Wiebenga A."/>
            <person name="Kun R.S."/>
            <person name="Lubbers R.J."/>
            <person name="Makela M.R."/>
            <person name="Barry K."/>
            <person name="Chovatia M."/>
            <person name="Clum A."/>
            <person name="Daum C."/>
            <person name="Haridas S."/>
            <person name="He G."/>
            <person name="LaButti K."/>
            <person name="Lipzen A."/>
            <person name="Riley R."/>
            <person name="Salamov A."/>
            <person name="Simmons B.A."/>
            <person name="Magnuson J.K."/>
            <person name="Henrissat B."/>
            <person name="Mortensen U.H."/>
            <person name="Larsen T.O."/>
            <person name="Devries R.P."/>
            <person name="Grigoriev I.V."/>
            <person name="Machida M."/>
            <person name="Baker S.E."/>
            <person name="Andersen M.R."/>
            <person name="Cantor M.N."/>
            <person name="Hua S.X."/>
        </authorList>
    </citation>
    <scope>NUCLEOTIDE SEQUENCE [LARGE SCALE GENOMIC DNA]</scope>
    <source>
        <strain evidence="17 18">CBS 119388</strain>
    </source>
</reference>
<keyword evidence="9" id="KW-0949">S-adenosyl-L-methionine</keyword>
<evidence type="ECO:0000256" key="7">
    <source>
        <dbReference type="ARBA" id="ARBA00022603"/>
    </source>
</evidence>
<dbReference type="UniPathway" id="UPA00375"/>
<feature type="region of interest" description="Disordered" evidence="16">
    <location>
        <begin position="1"/>
        <end position="27"/>
    </location>
</feature>
<dbReference type="Gene3D" id="2.120.10.80">
    <property type="entry name" value="Kelch-type beta propeller"/>
    <property type="match status" value="1"/>
</dbReference>
<keyword evidence="8" id="KW-0808">Transferase</keyword>
<dbReference type="Gene3D" id="3.40.50.150">
    <property type="entry name" value="Vaccinia Virus protein VP39"/>
    <property type="match status" value="1"/>
</dbReference>
<dbReference type="GeneID" id="43665666"/>
<dbReference type="Proteomes" id="UP000325579">
    <property type="component" value="Unassembled WGS sequence"/>
</dbReference>
<evidence type="ECO:0000313" key="17">
    <source>
        <dbReference type="EMBL" id="KAE8407958.1"/>
    </source>
</evidence>
<comment type="function">
    <text evidence="11">Probable S-adenosyl-L-methionine-dependent methyltransferase that acts as a component of the wybutosine biosynthesis pathway. Wybutosine is a hyper modified guanosine with a tricyclic base found at the 3'-position adjacent to the anticodon of eukaryotic phenylalanine tRNA. May methylate the carboxyl group of leucine residues to form alpha-leucine ester residues.</text>
</comment>
<protein>
    <recommendedName>
        <fullName evidence="6">tRNA wybutosine-synthesizing protein 4</fullName>
        <ecNumber evidence="5">2.1.1.290</ecNumber>
        <ecNumber evidence="4">2.3.1.231</ecNumber>
    </recommendedName>
    <alternativeName>
        <fullName evidence="13">Leucine carboxyl methyltransferase 2</fullName>
    </alternativeName>
    <alternativeName>
        <fullName evidence="14">tRNA(Phe) (7-(3-amino-3-(methoxycarbonyl)propyl)wyosine(37)-N)-methoxycarbonyltransferase</fullName>
    </alternativeName>
    <alternativeName>
        <fullName evidence="12">tRNA(Phe) (7-(3-amino-3-carboxypropyl)wyosine(37)-O)-methyltransferase</fullName>
    </alternativeName>
</protein>
<dbReference type="InterPro" id="IPR003347">
    <property type="entry name" value="JmjC_dom"/>
</dbReference>
<comment type="pathway">
    <text evidence="2">tRNA modification; wybutosine-tRNA(Phe) biosynthesis.</text>
</comment>
<dbReference type="InterPro" id="IPR015915">
    <property type="entry name" value="Kelch-typ_b-propeller"/>
</dbReference>
<dbReference type="EC" id="2.3.1.231" evidence="4"/>
<dbReference type="Pfam" id="PF04072">
    <property type="entry name" value="LCM"/>
    <property type="match status" value="1"/>
</dbReference>
<dbReference type="GO" id="GO:0030488">
    <property type="term" value="P:tRNA methylation"/>
    <property type="evidence" value="ECO:0007669"/>
    <property type="project" value="TreeGrafter"/>
</dbReference>
<dbReference type="InterPro" id="IPR029063">
    <property type="entry name" value="SAM-dependent_MTases_sf"/>
</dbReference>
<evidence type="ECO:0000256" key="12">
    <source>
        <dbReference type="ARBA" id="ARBA00029750"/>
    </source>
</evidence>
<evidence type="ECO:0000256" key="2">
    <source>
        <dbReference type="ARBA" id="ARBA00004797"/>
    </source>
</evidence>
<evidence type="ECO:0000256" key="15">
    <source>
        <dbReference type="ARBA" id="ARBA00049250"/>
    </source>
</evidence>
<name>A0A5N7DR28_9EURO</name>
<dbReference type="GO" id="GO:0008175">
    <property type="term" value="F:tRNA methyltransferase activity"/>
    <property type="evidence" value="ECO:0007669"/>
    <property type="project" value="TreeGrafter"/>
</dbReference>
<dbReference type="RefSeq" id="XP_031945277.1">
    <property type="nucleotide sequence ID" value="XM_032080975.1"/>
</dbReference>
<dbReference type="AlphaFoldDB" id="A0A5N7DR28"/>
<organism evidence="17 18">
    <name type="scientific">Aspergillus pseudonomiae</name>
    <dbReference type="NCBI Taxonomy" id="1506151"/>
    <lineage>
        <taxon>Eukaryota</taxon>
        <taxon>Fungi</taxon>
        <taxon>Dikarya</taxon>
        <taxon>Ascomycota</taxon>
        <taxon>Pezizomycotina</taxon>
        <taxon>Eurotiomycetes</taxon>
        <taxon>Eurotiomycetidae</taxon>
        <taxon>Eurotiales</taxon>
        <taxon>Aspergillaceae</taxon>
        <taxon>Aspergillus</taxon>
        <taxon>Aspergillus subgen. Circumdati</taxon>
    </lineage>
</organism>
<evidence type="ECO:0000313" key="18">
    <source>
        <dbReference type="Proteomes" id="UP000325579"/>
    </source>
</evidence>
<feature type="compositionally biased region" description="Basic and acidic residues" evidence="16">
    <location>
        <begin position="718"/>
        <end position="729"/>
    </location>
</feature>
<evidence type="ECO:0000256" key="13">
    <source>
        <dbReference type="ARBA" id="ARBA00030231"/>
    </source>
</evidence>
<dbReference type="Gene3D" id="2.60.120.650">
    <property type="entry name" value="Cupin"/>
    <property type="match status" value="1"/>
</dbReference>
<keyword evidence="7" id="KW-0489">Methyltransferase</keyword>